<proteinExistence type="predicted"/>
<evidence type="ECO:0000313" key="3">
    <source>
        <dbReference type="Proteomes" id="UP000008805"/>
    </source>
</evidence>
<keyword evidence="3" id="KW-1185">Reference proteome</keyword>
<dbReference type="EMBL" id="FP929047">
    <property type="protein sequence ID" value="CBL04276.1"/>
    <property type="molecule type" value="Genomic_DNA"/>
</dbReference>
<name>D6E979_9ACTN</name>
<evidence type="ECO:0000313" key="2">
    <source>
        <dbReference type="EMBL" id="CBL04276.1"/>
    </source>
</evidence>
<reference evidence="2 3" key="2">
    <citation type="submission" date="2010-03" db="EMBL/GenBank/DDBJ databases">
        <authorList>
            <person name="Pajon A."/>
        </authorList>
    </citation>
    <scope>NUCLEOTIDE SEQUENCE [LARGE SCALE GENOMIC DNA]</scope>
    <source>
        <strain evidence="3">7-10-1-b</strain>
    </source>
</reference>
<dbReference type="KEGG" id="gpa:GPA_18510"/>
<organism evidence="2 3">
    <name type="scientific">Gordonibacter pamelaeae 7-10-1-b</name>
    <dbReference type="NCBI Taxonomy" id="657308"/>
    <lineage>
        <taxon>Bacteria</taxon>
        <taxon>Bacillati</taxon>
        <taxon>Actinomycetota</taxon>
        <taxon>Coriobacteriia</taxon>
        <taxon>Eggerthellales</taxon>
        <taxon>Eggerthellaceae</taxon>
        <taxon>Gordonibacter</taxon>
    </lineage>
</organism>
<reference evidence="2 3" key="1">
    <citation type="submission" date="2010-03" db="EMBL/GenBank/DDBJ databases">
        <title>The genome sequence of Gordonibacter pamelaeae 7-10-1-bT.</title>
        <authorList>
            <consortium name="metaHIT consortium -- http://www.metahit.eu/"/>
            <person name="Pajon A."/>
            <person name="Turner K."/>
            <person name="Parkhill J."/>
            <person name="Timmis K."/>
            <person name="Oxley A."/>
            <person name="Wurdemann D."/>
        </authorList>
    </citation>
    <scope>NUCLEOTIDE SEQUENCE [LARGE SCALE GENOMIC DNA]</scope>
    <source>
        <strain evidence="3">7-10-1-b</strain>
    </source>
</reference>
<feature type="signal peptide" evidence="1">
    <location>
        <begin position="1"/>
        <end position="23"/>
    </location>
</feature>
<protein>
    <submittedName>
        <fullName evidence="2">Uncharacterized protein</fullName>
    </submittedName>
</protein>
<dbReference type="AlphaFoldDB" id="D6E979"/>
<evidence type="ECO:0000256" key="1">
    <source>
        <dbReference type="SAM" id="SignalP"/>
    </source>
</evidence>
<gene>
    <name evidence="2" type="ORF">GPA_18510</name>
</gene>
<feature type="chain" id="PRO_5003083218" evidence="1">
    <location>
        <begin position="24"/>
        <end position="69"/>
    </location>
</feature>
<keyword evidence="1" id="KW-0732">Signal</keyword>
<sequence length="69" mass="7273">MPARHARRMPIGLRMLAAGVAVAAGDRDALGWEDAAAEDGGGSQASVSNFFPKEKNAVLPRLASPRRMV</sequence>
<dbReference type="HOGENOM" id="CLU_2770088_0_0_11"/>
<dbReference type="Proteomes" id="UP000008805">
    <property type="component" value="Chromosome"/>
</dbReference>
<accession>D6E979</accession>